<dbReference type="Pfam" id="PF00668">
    <property type="entry name" value="Condensation"/>
    <property type="match status" value="1"/>
</dbReference>
<dbReference type="SUPFAM" id="SSF56801">
    <property type="entry name" value="Acetyl-CoA synthetase-like"/>
    <property type="match status" value="1"/>
</dbReference>
<dbReference type="Pfam" id="PF00550">
    <property type="entry name" value="PP-binding"/>
    <property type="match status" value="1"/>
</dbReference>
<feature type="domain" description="Carrier" evidence="4">
    <location>
        <begin position="788"/>
        <end position="863"/>
    </location>
</feature>
<organism evidence="5 6">
    <name type="scientific">Actinomadura monticuli</name>
    <dbReference type="NCBI Taxonomy" id="3097367"/>
    <lineage>
        <taxon>Bacteria</taxon>
        <taxon>Bacillati</taxon>
        <taxon>Actinomycetota</taxon>
        <taxon>Actinomycetes</taxon>
        <taxon>Streptosporangiales</taxon>
        <taxon>Thermomonosporaceae</taxon>
        <taxon>Actinomadura</taxon>
    </lineage>
</organism>
<dbReference type="PANTHER" id="PTHR45527">
    <property type="entry name" value="NONRIBOSOMAL PEPTIDE SYNTHETASE"/>
    <property type="match status" value="1"/>
</dbReference>
<dbReference type="Gene3D" id="3.30.559.10">
    <property type="entry name" value="Chloramphenicol acetyltransferase-like domain"/>
    <property type="match status" value="1"/>
</dbReference>
<keyword evidence="3" id="KW-0597">Phosphoprotein</keyword>
<dbReference type="InterPro" id="IPR000873">
    <property type="entry name" value="AMP-dep_synth/lig_dom"/>
</dbReference>
<dbReference type="Gene3D" id="1.10.1200.10">
    <property type="entry name" value="ACP-like"/>
    <property type="match status" value="1"/>
</dbReference>
<evidence type="ECO:0000313" key="6">
    <source>
        <dbReference type="Proteomes" id="UP001569963"/>
    </source>
</evidence>
<reference evidence="5 6" key="1">
    <citation type="submission" date="2023-11" db="EMBL/GenBank/DDBJ databases">
        <title>Actinomadura monticuli sp. nov., isolated from volcanic ash.</title>
        <authorList>
            <person name="Lee S.D."/>
            <person name="Yang H."/>
            <person name="Kim I.S."/>
        </authorList>
    </citation>
    <scope>NUCLEOTIDE SEQUENCE [LARGE SCALE GENOMIC DNA]</scope>
    <source>
        <strain evidence="5 6">DLS-62</strain>
    </source>
</reference>
<sequence>MDRVLEPDDRERSLLVLCELAPGYGNIPVAVASTARFRWWPLRMAVAVLARRHSALRTVFTAAGAGGGPEKRVTAAIDIPVEIRSVGAGSLEECLLRFAATPIPLNGGPLIRVVAFRTATTDVLCIVGHHLIIDGASVYVLISELLACYNALERDEEPPELPPPPALVPLRPTQEGRDFWRARLAGSDSAARIACGAPEPDVPSLLGDTARYRVPDEVRSVVDRLRRRYKVTENIVFLAAYALLLCRHGAGGDLIIGIHLDPRTARERGAVGFHARVLPLRLTVRPDDAFPAYVRTVRDAVLAGFRHAGTTVDSVTSGPPQGTAGWRSTPFRYLFNHLPRRLPADLVIAGEPARPLSLHNGHSRFDLELTVLSGVEETWVEAQYSTEIHDRTEIDALAGRYLALLGALDSASETPLRAVPIATAADAAAQRPHAPRPRPHPVARLAAAARARPGDIAVGTRGRHLTFAELWTWAEKIASTLRAAEVGPGDVVGLAHGEPVGRLASVVGGWLAGACVAEVGTESAGWSRRDTARRGLRVVLVSPGRPGPVGAVSIALPDPPEDVTGLGPVTPGPKMAEPPPAAAALQLFSADGPIVITHGALGMLSDEITGAVVRVPGSRGLASLVGETMPHLARGSRLVFGDPGDADLVHIGPGEEPPESLNGRTLLCEGPAVPDTAALLAAGARVFRGIRHPRTGLWAAFGEVGPGGSGTGWTGRPLVGGVLIEDRLGQNLLPGLTGTVLAGAHGVRWPSASARALADRPGRLTWSGELEFTAPPGADEDTPVESAAMDDALLAALIDLWATMLTGVEPDADTHFFEAGGKSLAAARLVHAAGGLVGRRIRLDLLFGAPTPRLFAAQLEKVSHAG</sequence>
<dbReference type="InterPro" id="IPR036736">
    <property type="entry name" value="ACP-like_sf"/>
</dbReference>
<evidence type="ECO:0000259" key="4">
    <source>
        <dbReference type="PROSITE" id="PS50075"/>
    </source>
</evidence>
<gene>
    <name evidence="5" type="ORF">SM611_04000</name>
</gene>
<dbReference type="InterPro" id="IPR009081">
    <property type="entry name" value="PP-bd_ACP"/>
</dbReference>
<dbReference type="PANTHER" id="PTHR45527:SF1">
    <property type="entry name" value="FATTY ACID SYNTHASE"/>
    <property type="match status" value="1"/>
</dbReference>
<dbReference type="InterPro" id="IPR023213">
    <property type="entry name" value="CAT-like_dom_sf"/>
</dbReference>
<dbReference type="RefSeq" id="WP_371947427.1">
    <property type="nucleotide sequence ID" value="NZ_JAXCEI010000002.1"/>
</dbReference>
<dbReference type="PROSITE" id="PS50075">
    <property type="entry name" value="CARRIER"/>
    <property type="match status" value="1"/>
</dbReference>
<dbReference type="Pfam" id="PF00501">
    <property type="entry name" value="AMP-binding"/>
    <property type="match status" value="1"/>
</dbReference>
<dbReference type="InterPro" id="IPR020806">
    <property type="entry name" value="PKS_PP-bd"/>
</dbReference>
<dbReference type="Gene3D" id="3.30.559.30">
    <property type="entry name" value="Nonribosomal peptide synthetase, condensation domain"/>
    <property type="match status" value="1"/>
</dbReference>
<name>A0ABV4Q4K1_9ACTN</name>
<dbReference type="Gene3D" id="3.40.50.12780">
    <property type="entry name" value="N-terminal domain of ligase-like"/>
    <property type="match status" value="1"/>
</dbReference>
<dbReference type="Proteomes" id="UP001569963">
    <property type="component" value="Unassembled WGS sequence"/>
</dbReference>
<accession>A0ABV4Q4K1</accession>
<keyword evidence="2" id="KW-0596">Phosphopantetheine</keyword>
<dbReference type="SUPFAM" id="SSF47336">
    <property type="entry name" value="ACP-like"/>
    <property type="match status" value="1"/>
</dbReference>
<evidence type="ECO:0000256" key="3">
    <source>
        <dbReference type="ARBA" id="ARBA00022553"/>
    </source>
</evidence>
<dbReference type="PROSITE" id="PS00012">
    <property type="entry name" value="PHOSPHOPANTETHEINE"/>
    <property type="match status" value="1"/>
</dbReference>
<dbReference type="InterPro" id="IPR042099">
    <property type="entry name" value="ANL_N_sf"/>
</dbReference>
<proteinExistence type="predicted"/>
<protein>
    <submittedName>
        <fullName evidence="5">Condensation domain-containing protein</fullName>
    </submittedName>
</protein>
<keyword evidence="6" id="KW-1185">Reference proteome</keyword>
<dbReference type="InterPro" id="IPR001242">
    <property type="entry name" value="Condensation_dom"/>
</dbReference>
<comment type="cofactor">
    <cofactor evidence="1">
        <name>pantetheine 4'-phosphate</name>
        <dbReference type="ChEBI" id="CHEBI:47942"/>
    </cofactor>
</comment>
<evidence type="ECO:0000256" key="1">
    <source>
        <dbReference type="ARBA" id="ARBA00001957"/>
    </source>
</evidence>
<evidence type="ECO:0000256" key="2">
    <source>
        <dbReference type="ARBA" id="ARBA00022450"/>
    </source>
</evidence>
<dbReference type="SUPFAM" id="SSF52777">
    <property type="entry name" value="CoA-dependent acyltransferases"/>
    <property type="match status" value="2"/>
</dbReference>
<dbReference type="EMBL" id="JAXCEI010000002">
    <property type="protein sequence ID" value="MFA1538082.1"/>
    <property type="molecule type" value="Genomic_DNA"/>
</dbReference>
<evidence type="ECO:0000313" key="5">
    <source>
        <dbReference type="EMBL" id="MFA1538082.1"/>
    </source>
</evidence>
<comment type="caution">
    <text evidence="5">The sequence shown here is derived from an EMBL/GenBank/DDBJ whole genome shotgun (WGS) entry which is preliminary data.</text>
</comment>
<dbReference type="SMART" id="SM00823">
    <property type="entry name" value="PKS_PP"/>
    <property type="match status" value="1"/>
</dbReference>
<dbReference type="InterPro" id="IPR006162">
    <property type="entry name" value="Ppantetheine_attach_site"/>
</dbReference>